<comment type="caution">
    <text evidence="1">The sequence shown here is derived from an EMBL/GenBank/DDBJ whole genome shotgun (WGS) entry which is preliminary data.</text>
</comment>
<sequence>MSGLPPAPGVVFRKLTGLTVTTSLAFPSGPPSPAVRHLLQAFGDGTTEQTQTVAHPVRAR</sequence>
<dbReference type="Proteomes" id="UP001553148">
    <property type="component" value="Unassembled WGS sequence"/>
</dbReference>
<dbReference type="RefSeq" id="WP_239513329.1">
    <property type="nucleotide sequence ID" value="NZ_JBFAUJ010000012.1"/>
</dbReference>
<protein>
    <submittedName>
        <fullName evidence="1">Uncharacterized protein</fullName>
    </submittedName>
</protein>
<name>A0ABV3KUJ4_STRGS</name>
<accession>A0ABV3KUJ4</accession>
<organism evidence="1 2">
    <name type="scientific">Streptomyces griseosporeus</name>
    <dbReference type="NCBI Taxonomy" id="1910"/>
    <lineage>
        <taxon>Bacteria</taxon>
        <taxon>Bacillati</taxon>
        <taxon>Actinomycetota</taxon>
        <taxon>Actinomycetes</taxon>
        <taxon>Kitasatosporales</taxon>
        <taxon>Streptomycetaceae</taxon>
        <taxon>Streptomyces</taxon>
    </lineage>
</organism>
<keyword evidence="2" id="KW-1185">Reference proteome</keyword>
<evidence type="ECO:0000313" key="1">
    <source>
        <dbReference type="EMBL" id="MEV8462974.1"/>
    </source>
</evidence>
<proteinExistence type="predicted"/>
<gene>
    <name evidence="1" type="ORF">AB0470_25875</name>
</gene>
<reference evidence="1 2" key="1">
    <citation type="submission" date="2024-06" db="EMBL/GenBank/DDBJ databases">
        <title>The Natural Products Discovery Center: Release of the First 8490 Sequenced Strains for Exploring Actinobacteria Biosynthetic Diversity.</title>
        <authorList>
            <person name="Kalkreuter E."/>
            <person name="Kautsar S.A."/>
            <person name="Yang D."/>
            <person name="Bader C.D."/>
            <person name="Teijaro C.N."/>
            <person name="Fluegel L."/>
            <person name="Davis C.M."/>
            <person name="Simpson J.R."/>
            <person name="Lauterbach L."/>
            <person name="Steele A.D."/>
            <person name="Gui C."/>
            <person name="Meng S."/>
            <person name="Li G."/>
            <person name="Viehrig K."/>
            <person name="Ye F."/>
            <person name="Su P."/>
            <person name="Kiefer A.F."/>
            <person name="Nichols A."/>
            <person name="Cepeda A.J."/>
            <person name="Yan W."/>
            <person name="Fan B."/>
            <person name="Jiang Y."/>
            <person name="Adhikari A."/>
            <person name="Zheng C.-J."/>
            <person name="Schuster L."/>
            <person name="Cowan T.M."/>
            <person name="Smanski M.J."/>
            <person name="Chevrette M.G."/>
            <person name="De Carvalho L.P.S."/>
            <person name="Shen B."/>
        </authorList>
    </citation>
    <scope>NUCLEOTIDE SEQUENCE [LARGE SCALE GENOMIC DNA]</scope>
    <source>
        <strain evidence="1 2">NPDC052360</strain>
    </source>
</reference>
<evidence type="ECO:0000313" key="2">
    <source>
        <dbReference type="Proteomes" id="UP001553148"/>
    </source>
</evidence>
<dbReference type="EMBL" id="JBFAUJ010000012">
    <property type="protein sequence ID" value="MEV8462974.1"/>
    <property type="molecule type" value="Genomic_DNA"/>
</dbReference>